<dbReference type="EMBL" id="CP034563">
    <property type="protein sequence ID" value="AZQ65117.1"/>
    <property type="molecule type" value="Genomic_DNA"/>
</dbReference>
<gene>
    <name evidence="2" type="ORF">EI427_23155</name>
</gene>
<evidence type="ECO:0000259" key="1">
    <source>
        <dbReference type="Pfam" id="PF18962"/>
    </source>
</evidence>
<keyword evidence="3" id="KW-1185">Reference proteome</keyword>
<accession>A0A3S9PAC3</accession>
<protein>
    <submittedName>
        <fullName evidence="2">T9SS type A sorting domain-containing protein</fullName>
    </submittedName>
</protein>
<dbReference type="InterPro" id="IPR026444">
    <property type="entry name" value="Secre_tail"/>
</dbReference>
<name>A0A3S9PAC3_9BACT</name>
<dbReference type="KEGG" id="fll:EI427_23155"/>
<reference evidence="2 3" key="1">
    <citation type="submission" date="2018-12" db="EMBL/GenBank/DDBJ databases">
        <title>Flammeovirga pectinis sp. nov., isolated from the gut of the Korean scallop, Patinopecten yessoensis.</title>
        <authorList>
            <person name="Bae J.-W."/>
            <person name="Jeong Y.-S."/>
            <person name="Kang W."/>
        </authorList>
    </citation>
    <scope>NUCLEOTIDE SEQUENCE [LARGE SCALE GENOMIC DNA]</scope>
    <source>
        <strain evidence="2 3">L12M1</strain>
    </source>
</reference>
<dbReference type="NCBIfam" id="TIGR04183">
    <property type="entry name" value="Por_Secre_tail"/>
    <property type="match status" value="1"/>
</dbReference>
<evidence type="ECO:0000313" key="2">
    <source>
        <dbReference type="EMBL" id="AZQ65117.1"/>
    </source>
</evidence>
<evidence type="ECO:0000313" key="3">
    <source>
        <dbReference type="Proteomes" id="UP000267268"/>
    </source>
</evidence>
<dbReference type="Pfam" id="PF18962">
    <property type="entry name" value="Por_Secre_tail"/>
    <property type="match status" value="1"/>
</dbReference>
<dbReference type="RefSeq" id="WP_126619518.1">
    <property type="nucleotide sequence ID" value="NZ_CP034563.1"/>
</dbReference>
<sequence length="312" mass="34181">MTDFPITIDVIASSYLPVTLEILSGDASINGQEITVNKAGTIELKASQVGNENHEPAHEEIISFSVSKADQEIIFSEITDKSMLEFPYTLEVISTGNLPVTFELVKGSASITNNVINVVEAGEIKIKTSQLGNDFYNSAEEKIISFNTYKANQDLVLSEIDTKTSSDSPFEIKYTSSISNNIIYNVSGPVNIDNGFVHLIGESGTIELSALQEATSIYNSGSDTISFEVINSNSEITNIENISSIYTVYPNPTTDFLIIKGVQNKSKIELIGLLGNQFTAKIKHNTLDVRNLPMGTYFLIIDGVKKLRFIKN</sequence>
<dbReference type="AlphaFoldDB" id="A0A3S9PAC3"/>
<feature type="domain" description="Secretion system C-terminal sorting" evidence="1">
    <location>
        <begin position="248"/>
        <end position="303"/>
    </location>
</feature>
<dbReference type="OrthoDB" id="972884at2"/>
<proteinExistence type="predicted"/>
<organism evidence="2 3">
    <name type="scientific">Flammeovirga pectinis</name>
    <dbReference type="NCBI Taxonomy" id="2494373"/>
    <lineage>
        <taxon>Bacteria</taxon>
        <taxon>Pseudomonadati</taxon>
        <taxon>Bacteroidota</taxon>
        <taxon>Cytophagia</taxon>
        <taxon>Cytophagales</taxon>
        <taxon>Flammeovirgaceae</taxon>
        <taxon>Flammeovirga</taxon>
    </lineage>
</organism>
<dbReference type="Proteomes" id="UP000267268">
    <property type="component" value="Chromosome 2"/>
</dbReference>